<protein>
    <submittedName>
        <fullName evidence="2">Uncharacterized protein</fullName>
    </submittedName>
</protein>
<accession>A0A2U3EGW0</accession>
<dbReference type="AlphaFoldDB" id="A0A2U3EGW0"/>
<feature type="region of interest" description="Disordered" evidence="1">
    <location>
        <begin position="563"/>
        <end position="585"/>
    </location>
</feature>
<dbReference type="Proteomes" id="UP000245956">
    <property type="component" value="Unassembled WGS sequence"/>
</dbReference>
<evidence type="ECO:0000313" key="3">
    <source>
        <dbReference type="Proteomes" id="UP000245956"/>
    </source>
</evidence>
<gene>
    <name evidence="2" type="ORF">PCL_08978</name>
</gene>
<reference evidence="2 3" key="1">
    <citation type="journal article" date="2016" name="Front. Microbiol.">
        <title>Genome and transcriptome sequences reveal the specific parasitism of the nematophagous Purpureocillium lilacinum 36-1.</title>
        <authorList>
            <person name="Xie J."/>
            <person name="Li S."/>
            <person name="Mo C."/>
            <person name="Xiao X."/>
            <person name="Peng D."/>
            <person name="Wang G."/>
            <person name="Xiao Y."/>
        </authorList>
    </citation>
    <scope>NUCLEOTIDE SEQUENCE [LARGE SCALE GENOMIC DNA]</scope>
    <source>
        <strain evidence="2 3">36-1</strain>
    </source>
</reference>
<organism evidence="2 3">
    <name type="scientific">Purpureocillium lilacinum</name>
    <name type="common">Paecilomyces lilacinus</name>
    <dbReference type="NCBI Taxonomy" id="33203"/>
    <lineage>
        <taxon>Eukaryota</taxon>
        <taxon>Fungi</taxon>
        <taxon>Dikarya</taxon>
        <taxon>Ascomycota</taxon>
        <taxon>Pezizomycotina</taxon>
        <taxon>Sordariomycetes</taxon>
        <taxon>Hypocreomycetidae</taxon>
        <taxon>Hypocreales</taxon>
        <taxon>Ophiocordycipitaceae</taxon>
        <taxon>Purpureocillium</taxon>
    </lineage>
</organism>
<comment type="caution">
    <text evidence="2">The sequence shown here is derived from an EMBL/GenBank/DDBJ whole genome shotgun (WGS) entry which is preliminary data.</text>
</comment>
<evidence type="ECO:0000256" key="1">
    <source>
        <dbReference type="SAM" id="MobiDB-lite"/>
    </source>
</evidence>
<feature type="compositionally biased region" description="Polar residues" evidence="1">
    <location>
        <begin position="500"/>
        <end position="514"/>
    </location>
</feature>
<name>A0A2U3EGW0_PURLI</name>
<feature type="region of interest" description="Disordered" evidence="1">
    <location>
        <begin position="409"/>
        <end position="518"/>
    </location>
</feature>
<feature type="region of interest" description="Disordered" evidence="1">
    <location>
        <begin position="324"/>
        <end position="373"/>
    </location>
</feature>
<sequence length="585" mass="62702">MHPHGRGPARLMLAACNKSHQELRPSRATAFPNPEALCSATVVVPVASYLLAALPTDLNCSWALDAIVPRCQSWSPSGATLGCAVPLADGAAVLFLSTTRGGGLAGHGQVTPSVERPTVSAAVFSGKSWHWRHGLSVWCMGPGPNPELRDRPPQISVRVDCDTPEQLLRDCSHGRATCAQVTDADSQMSRLQNVTKLDTDGHKAVEVQLETARRREPWRHDEMPDDAAPRSAYSGALASRATRPITAGRIWRLRLGTGVPIVDWGGKVKISWGLTYGIIEHASCRVAAPQWISPAGSYAYGDYGEPLRSNSVCPLAASHGLGPASTNASSQIEAGTAVDGKRSAKSGHRPGQKATAVAGGARARELSGQPQQGQDVLEGFTEGQRAGDDAKGTRLIGWLRRRHWMVQRRSLQSFQKTRSARARGQKKGSPAAAEARPGQITRIHRGSQKKTRQAIKHQGWRAPQGRRISLRLQNLIQIEPPREVRRSPPPSHPIDFPHSASHTPTKTATPTERQAGQVGPGVAHLTHTRAACQASKSAGETMAGGHEKISPRAHWLGVAAGTGARGFGAWGRPGLDRRRGGHSRQ</sequence>
<dbReference type="EMBL" id="LCWV01000004">
    <property type="protein sequence ID" value="PWI73702.1"/>
    <property type="molecule type" value="Genomic_DNA"/>
</dbReference>
<feature type="compositionally biased region" description="Basic residues" evidence="1">
    <location>
        <begin position="442"/>
        <end position="459"/>
    </location>
</feature>
<feature type="compositionally biased region" description="Polar residues" evidence="1">
    <location>
        <begin position="324"/>
        <end position="333"/>
    </location>
</feature>
<proteinExistence type="predicted"/>
<evidence type="ECO:0000313" key="2">
    <source>
        <dbReference type="EMBL" id="PWI73702.1"/>
    </source>
</evidence>